<dbReference type="GO" id="GO:0005789">
    <property type="term" value="C:endoplasmic reticulum membrane"/>
    <property type="evidence" value="ECO:0007669"/>
    <property type="project" value="UniProtKB-SubCell"/>
</dbReference>
<evidence type="ECO:0000313" key="11">
    <source>
        <dbReference type="Proteomes" id="UP000747542"/>
    </source>
</evidence>
<evidence type="ECO:0000256" key="6">
    <source>
        <dbReference type="ARBA" id="ARBA00023098"/>
    </source>
</evidence>
<dbReference type="InterPro" id="IPR046401">
    <property type="entry name" value="FITM1/2"/>
</dbReference>
<protein>
    <submittedName>
        <fullName evidence="10">Fat storage-inducing transmembrane protein-like</fullName>
    </submittedName>
</protein>
<feature type="transmembrane region" description="Helical" evidence="9">
    <location>
        <begin position="65"/>
        <end position="84"/>
    </location>
</feature>
<name>A0A8J5K514_HOMAM</name>
<keyword evidence="2 9" id="KW-0812">Transmembrane</keyword>
<evidence type="ECO:0000313" key="10">
    <source>
        <dbReference type="EMBL" id="KAG7165069.1"/>
    </source>
</evidence>
<keyword evidence="7 9" id="KW-0472">Membrane</keyword>
<dbReference type="GO" id="GO:0010945">
    <property type="term" value="F:coenzyme A diphosphatase activity"/>
    <property type="evidence" value="ECO:0007669"/>
    <property type="project" value="InterPro"/>
</dbReference>
<keyword evidence="5 9" id="KW-1133">Transmembrane helix</keyword>
<sequence>MPSGASITSKRARPVRSAKSPIEKGRWAAKGTKPLPEQASVQHVLSLILVHGCRKVLFIQTEVKITLYSIGLFFGSLICDFLPLPKVYMAQKDNIFNLYFVKVAWAWMILVVGAFILLTSATIGCGHREVIRRHMSRLVVGTCLWYFWSQCFFGFIENRTGACLGRAIIRNKLDCNTGGFHWHSFDISGHAFLLVYINLFIVEEAKAIVGWEGIRDQIRIEDHNRGESQSDPNENKTPLEGLTGDEMCVLKMNYEQFTPYIRAIFCIMTILSVFSDVMLTCTIIFFHTMPQKVAGSAIAIATWFLTYKVWFKADASPGLPGLGVFQYQNLKEKAKEVPLRRRTSICKEHRDSLPTFMGMPLYGLKKEKEEKKKETEREDDKAGLEDMGDISDFRGFRNGPYGDSGSNRSWRR</sequence>
<dbReference type="Proteomes" id="UP000747542">
    <property type="component" value="Unassembled WGS sequence"/>
</dbReference>
<dbReference type="InterPro" id="IPR019388">
    <property type="entry name" value="FIT"/>
</dbReference>
<evidence type="ECO:0000256" key="3">
    <source>
        <dbReference type="ARBA" id="ARBA00022801"/>
    </source>
</evidence>
<organism evidence="10 11">
    <name type="scientific">Homarus americanus</name>
    <name type="common">American lobster</name>
    <dbReference type="NCBI Taxonomy" id="6706"/>
    <lineage>
        <taxon>Eukaryota</taxon>
        <taxon>Metazoa</taxon>
        <taxon>Ecdysozoa</taxon>
        <taxon>Arthropoda</taxon>
        <taxon>Crustacea</taxon>
        <taxon>Multicrustacea</taxon>
        <taxon>Malacostraca</taxon>
        <taxon>Eumalacostraca</taxon>
        <taxon>Eucarida</taxon>
        <taxon>Decapoda</taxon>
        <taxon>Pleocyemata</taxon>
        <taxon>Astacidea</taxon>
        <taxon>Nephropoidea</taxon>
        <taxon>Nephropidae</taxon>
        <taxon>Homarus</taxon>
    </lineage>
</organism>
<dbReference type="EMBL" id="JAHLQT010024847">
    <property type="protein sequence ID" value="KAG7165069.1"/>
    <property type="molecule type" value="Genomic_DNA"/>
</dbReference>
<gene>
    <name evidence="10" type="primary">Fitm-L</name>
    <name evidence="10" type="ORF">Hamer_G004831</name>
</gene>
<dbReference type="HAMAP" id="MF_03230">
    <property type="entry name" value="FITM2"/>
    <property type="match status" value="1"/>
</dbReference>
<dbReference type="OrthoDB" id="5579088at2759"/>
<feature type="compositionally biased region" description="Basic and acidic residues" evidence="8">
    <location>
        <begin position="365"/>
        <end position="384"/>
    </location>
</feature>
<dbReference type="GO" id="GO:0034389">
    <property type="term" value="P:lipid droplet organization"/>
    <property type="evidence" value="ECO:0007669"/>
    <property type="project" value="InterPro"/>
</dbReference>
<dbReference type="AlphaFoldDB" id="A0A8J5K514"/>
<evidence type="ECO:0000256" key="9">
    <source>
        <dbReference type="SAM" id="Phobius"/>
    </source>
</evidence>
<evidence type="ECO:0000256" key="8">
    <source>
        <dbReference type="SAM" id="MobiDB-lite"/>
    </source>
</evidence>
<keyword evidence="11" id="KW-1185">Reference proteome</keyword>
<feature type="region of interest" description="Disordered" evidence="8">
    <location>
        <begin position="365"/>
        <end position="412"/>
    </location>
</feature>
<dbReference type="GO" id="GO:0008654">
    <property type="term" value="P:phospholipid biosynthetic process"/>
    <property type="evidence" value="ECO:0007669"/>
    <property type="project" value="TreeGrafter"/>
</dbReference>
<keyword evidence="6" id="KW-0443">Lipid metabolism</keyword>
<dbReference type="GO" id="GO:0019915">
    <property type="term" value="P:lipid storage"/>
    <property type="evidence" value="ECO:0007669"/>
    <property type="project" value="InterPro"/>
</dbReference>
<feature type="transmembrane region" description="Helical" evidence="9">
    <location>
        <begin position="260"/>
        <end position="286"/>
    </location>
</feature>
<dbReference type="PANTHER" id="PTHR23129">
    <property type="entry name" value="ACYL-COENZYME A DIPHOSPHATASE FITM2"/>
    <property type="match status" value="1"/>
</dbReference>
<keyword evidence="4" id="KW-0256">Endoplasmic reticulum</keyword>
<comment type="subcellular location">
    <subcellularLocation>
        <location evidence="1">Endoplasmic reticulum membrane</location>
        <topology evidence="1">Multi-pass membrane protein</topology>
    </subcellularLocation>
</comment>
<dbReference type="PANTHER" id="PTHR23129:SF0">
    <property type="entry name" value="ACYL-COENZYME A DIPHOSPHATASE FITM2"/>
    <property type="match status" value="1"/>
</dbReference>
<evidence type="ECO:0000256" key="5">
    <source>
        <dbReference type="ARBA" id="ARBA00022989"/>
    </source>
</evidence>
<keyword evidence="3" id="KW-0378">Hydrolase</keyword>
<feature type="transmembrane region" description="Helical" evidence="9">
    <location>
        <begin position="104"/>
        <end position="126"/>
    </location>
</feature>
<reference evidence="10" key="1">
    <citation type="journal article" date="2021" name="Sci. Adv.">
        <title>The American lobster genome reveals insights on longevity, neural, and immune adaptations.</title>
        <authorList>
            <person name="Polinski J.M."/>
            <person name="Zimin A.V."/>
            <person name="Clark K.F."/>
            <person name="Kohn A.B."/>
            <person name="Sadowski N."/>
            <person name="Timp W."/>
            <person name="Ptitsyn A."/>
            <person name="Khanna P."/>
            <person name="Romanova D.Y."/>
            <person name="Williams P."/>
            <person name="Greenwood S.J."/>
            <person name="Moroz L.L."/>
            <person name="Walt D.R."/>
            <person name="Bodnar A.G."/>
        </authorList>
    </citation>
    <scope>NUCLEOTIDE SEQUENCE</scope>
    <source>
        <strain evidence="10">GMGI-L3</strain>
    </source>
</reference>
<evidence type="ECO:0000256" key="4">
    <source>
        <dbReference type="ARBA" id="ARBA00022824"/>
    </source>
</evidence>
<evidence type="ECO:0000256" key="2">
    <source>
        <dbReference type="ARBA" id="ARBA00022692"/>
    </source>
</evidence>
<comment type="caution">
    <text evidence="10">The sequence shown here is derived from an EMBL/GenBank/DDBJ whole genome shotgun (WGS) entry which is preliminary data.</text>
</comment>
<accession>A0A8J5K514</accession>
<dbReference type="Pfam" id="PF10261">
    <property type="entry name" value="FIT"/>
    <property type="match status" value="2"/>
</dbReference>
<evidence type="ECO:0000256" key="1">
    <source>
        <dbReference type="ARBA" id="ARBA00004477"/>
    </source>
</evidence>
<proteinExistence type="inferred from homology"/>
<feature type="transmembrane region" description="Helical" evidence="9">
    <location>
        <begin position="138"/>
        <end position="156"/>
    </location>
</feature>
<feature type="region of interest" description="Disordered" evidence="8">
    <location>
        <begin position="1"/>
        <end position="23"/>
    </location>
</feature>
<evidence type="ECO:0000256" key="7">
    <source>
        <dbReference type="ARBA" id="ARBA00023136"/>
    </source>
</evidence>